<evidence type="ECO:0008006" key="5">
    <source>
        <dbReference type="Google" id="ProtNLM"/>
    </source>
</evidence>
<feature type="domain" description="6-phospho-N-acetylmuramidase C-terminal" evidence="1">
    <location>
        <begin position="247"/>
        <end position="359"/>
    </location>
</feature>
<evidence type="ECO:0000259" key="1">
    <source>
        <dbReference type="Pfam" id="PF05913"/>
    </source>
</evidence>
<dbReference type="Gene3D" id="3.20.20.70">
    <property type="entry name" value="Aldolase class I"/>
    <property type="match status" value="1"/>
</dbReference>
<dbReference type="Proteomes" id="UP000192288">
    <property type="component" value="Unassembled WGS sequence"/>
</dbReference>
<comment type="caution">
    <text evidence="3">The sequence shown here is derived from an EMBL/GenBank/DDBJ whole genome shotgun (WGS) entry which is preliminary data.</text>
</comment>
<reference evidence="3 4" key="1">
    <citation type="journal article" date="2017" name="Front. Microbiol.">
        <title>Genomic Characterization of Dairy Associated Leuconostoc Species and Diversity of Leuconostocs in Undefined Mixed Mesophilic Starter Cultures.</title>
        <authorList>
            <person name="Frantzen C.A."/>
            <person name="Kot W."/>
            <person name="Pedersen T.B."/>
            <person name="Ardo Y.M."/>
            <person name="Broadbent J.R."/>
            <person name="Neve H."/>
            <person name="Hansen L.H."/>
            <person name="Dal Bello F."/>
            <person name="Ostlie H.M."/>
            <person name="Kleppen H.P."/>
            <person name="Vogensen F.K."/>
            <person name="Holo H."/>
        </authorList>
    </citation>
    <scope>NUCLEOTIDE SEQUENCE [LARGE SCALE GENOMIC DNA]</scope>
    <source>
        <strain evidence="3 4">LMGCF08</strain>
    </source>
</reference>
<dbReference type="SUPFAM" id="SSF50891">
    <property type="entry name" value="Cyclophilin-like"/>
    <property type="match status" value="1"/>
</dbReference>
<sequence length="362" mass="40435">MPELGLSIYPSQASFEDNAAYLKQAAQYGFTRIFTSLLEIKGDADAVIADFKKIIAVGNDLGMKTILDINPALFDQLGVDYNNLKFFADLGAWGIRLDLGFTGQEEAAMTQNPYGLKIEVNMSRGTHYIDQIVDYVPNRDNLIGSHNFYPQRFTGLGRDYFANTSTQYRNHHLRTAAFVNAPSGTFGPWPVSDGLVSLEDHRNLPIATQIQELRLGGLIDDVIIGNAFASEADLKAAGDAFKLGRPRLRVVTANDLSQAEQAVLFNQEQMYRGDKSDYVLRSSMTRVIYKDEDFPAKHTNAIKRGDLLIDNNEFGQYKGELQIALRDLPNDGRMNVVGHIHEDDLNLLPLIQPWGNFDLIRG</sequence>
<dbReference type="STRING" id="33968.BMS77_00270"/>
<dbReference type="PANTHER" id="PTHR38435:SF1">
    <property type="entry name" value="DUF871 DOMAIN-CONTAINING PROTEIN"/>
    <property type="match status" value="1"/>
</dbReference>
<dbReference type="InterPro" id="IPR043894">
    <property type="entry name" value="MupG_C"/>
</dbReference>
<dbReference type="InterPro" id="IPR029000">
    <property type="entry name" value="Cyclophilin-like_dom_sf"/>
</dbReference>
<organism evidence="3 4">
    <name type="scientific">Leuconostoc pseudomesenteroides</name>
    <dbReference type="NCBI Taxonomy" id="33968"/>
    <lineage>
        <taxon>Bacteria</taxon>
        <taxon>Bacillati</taxon>
        <taxon>Bacillota</taxon>
        <taxon>Bacilli</taxon>
        <taxon>Lactobacillales</taxon>
        <taxon>Lactobacillaceae</taxon>
        <taxon>Leuconostoc</taxon>
    </lineage>
</organism>
<dbReference type="Pfam" id="PF19200">
    <property type="entry name" value="MupG_N"/>
    <property type="match status" value="1"/>
</dbReference>
<protein>
    <recommendedName>
        <fullName evidence="5">DUF871 domain-containing protein</fullName>
    </recommendedName>
</protein>
<dbReference type="InterPro" id="IPR043797">
    <property type="entry name" value="MupG_N"/>
</dbReference>
<accession>A0A1V8LMC5</accession>
<evidence type="ECO:0000313" key="3">
    <source>
        <dbReference type="EMBL" id="ORI97932.1"/>
    </source>
</evidence>
<proteinExistence type="predicted"/>
<dbReference type="Gene3D" id="2.40.100.10">
    <property type="entry name" value="Cyclophilin-like"/>
    <property type="match status" value="1"/>
</dbReference>
<name>A0A1V8LMC5_LEUPS</name>
<dbReference type="SUPFAM" id="SSF51445">
    <property type="entry name" value="(Trans)glycosidases"/>
    <property type="match status" value="1"/>
</dbReference>
<dbReference type="EMBL" id="MPLS01000011">
    <property type="protein sequence ID" value="ORI97932.1"/>
    <property type="molecule type" value="Genomic_DNA"/>
</dbReference>
<dbReference type="PANTHER" id="PTHR38435">
    <property type="match status" value="1"/>
</dbReference>
<dbReference type="Pfam" id="PF05913">
    <property type="entry name" value="MupG_C"/>
    <property type="match status" value="1"/>
</dbReference>
<gene>
    <name evidence="3" type="ORF">BMR96_04310</name>
</gene>
<evidence type="ECO:0000259" key="2">
    <source>
        <dbReference type="Pfam" id="PF19200"/>
    </source>
</evidence>
<feature type="domain" description="6-phospho-N-acetylmuramidase N-terminal" evidence="2">
    <location>
        <begin position="4"/>
        <end position="236"/>
    </location>
</feature>
<dbReference type="RefSeq" id="WP_080518860.1">
    <property type="nucleotide sequence ID" value="NZ_MPLS01000011.1"/>
</dbReference>
<evidence type="ECO:0000313" key="4">
    <source>
        <dbReference type="Proteomes" id="UP000192288"/>
    </source>
</evidence>
<dbReference type="InterPro" id="IPR013785">
    <property type="entry name" value="Aldolase_TIM"/>
</dbReference>
<dbReference type="eggNOG" id="COG3589">
    <property type="taxonomic scope" value="Bacteria"/>
</dbReference>
<dbReference type="AlphaFoldDB" id="A0A1V8LMC5"/>
<dbReference type="InterPro" id="IPR017853">
    <property type="entry name" value="GH"/>
</dbReference>
<dbReference type="InterPro" id="IPR008589">
    <property type="entry name" value="MupG"/>
</dbReference>